<name>A0A1F5F803_9BACT</name>
<keyword evidence="1" id="KW-1133">Transmembrane helix</keyword>
<organism evidence="3 4">
    <name type="scientific">Candidatus Collierbacteria bacterium RIFOXYA2_FULL_46_10</name>
    <dbReference type="NCBI Taxonomy" id="1817726"/>
    <lineage>
        <taxon>Bacteria</taxon>
        <taxon>Candidatus Collieribacteriota</taxon>
    </lineage>
</organism>
<evidence type="ECO:0000313" key="4">
    <source>
        <dbReference type="Proteomes" id="UP000176191"/>
    </source>
</evidence>
<evidence type="ECO:0000256" key="1">
    <source>
        <dbReference type="SAM" id="Phobius"/>
    </source>
</evidence>
<dbReference type="Proteomes" id="UP000176191">
    <property type="component" value="Unassembled WGS sequence"/>
</dbReference>
<gene>
    <name evidence="3" type="ORF">A2228_01905</name>
</gene>
<reference evidence="3 4" key="1">
    <citation type="journal article" date="2016" name="Nat. Commun.">
        <title>Thousands of microbial genomes shed light on interconnected biogeochemical processes in an aquifer system.</title>
        <authorList>
            <person name="Anantharaman K."/>
            <person name="Brown C.T."/>
            <person name="Hug L.A."/>
            <person name="Sharon I."/>
            <person name="Castelle C.J."/>
            <person name="Probst A.J."/>
            <person name="Thomas B.C."/>
            <person name="Singh A."/>
            <person name="Wilkins M.J."/>
            <person name="Karaoz U."/>
            <person name="Brodie E.L."/>
            <person name="Williams K.H."/>
            <person name="Hubbard S.S."/>
            <person name="Banfield J.F."/>
        </authorList>
    </citation>
    <scope>NUCLEOTIDE SEQUENCE [LARGE SCALE GENOMIC DNA]</scope>
</reference>
<evidence type="ECO:0000313" key="3">
    <source>
        <dbReference type="EMBL" id="OGD75494.1"/>
    </source>
</evidence>
<comment type="caution">
    <text evidence="3">The sequence shown here is derived from an EMBL/GenBank/DDBJ whole genome shotgun (WGS) entry which is preliminary data.</text>
</comment>
<sequence length="310" mass="34857">MEARKAEKPEYRGLKLVVWAVLILVALGWGVKDYRTSQVFGTDKRYSLIITGESGETTLVSFDPTEKRILSLSYPSELLVKSRSVGEYQLGSLYKLGEYEREGGEFARRKIQGFMRIPVQGYVITQKSKVKSQSLSRSLLTKSLWGRVGGRNKSNLSRLDALTLLSRINIYTWKEATQDELIRAGVLTQTDGIMRFHPERLQEYVGSRLFDWQVGVAGLTVAVVNNSGIDGLGGDIADFLTNLGFDVVAVRSGTEQKEVSRVVTSDSKKYRREVDYLQNLFGWPEAEEADTQDYRAEIVVYVGVDAVKLF</sequence>
<dbReference type="Pfam" id="PF13399">
    <property type="entry name" value="LytR_C"/>
    <property type="match status" value="1"/>
</dbReference>
<dbReference type="AlphaFoldDB" id="A0A1F5F803"/>
<keyword evidence="1" id="KW-0472">Membrane</keyword>
<dbReference type="EMBL" id="MFAK01000003">
    <property type="protein sequence ID" value="OGD75494.1"/>
    <property type="molecule type" value="Genomic_DNA"/>
</dbReference>
<feature type="transmembrane region" description="Helical" evidence="1">
    <location>
        <begin position="12"/>
        <end position="31"/>
    </location>
</feature>
<dbReference type="InterPro" id="IPR027381">
    <property type="entry name" value="LytR/CpsA/Psr_C"/>
</dbReference>
<feature type="domain" description="LytR/CpsA/Psr regulator C-terminal" evidence="2">
    <location>
        <begin position="219"/>
        <end position="304"/>
    </location>
</feature>
<accession>A0A1F5F803</accession>
<evidence type="ECO:0000259" key="2">
    <source>
        <dbReference type="Pfam" id="PF13399"/>
    </source>
</evidence>
<keyword evidence="1" id="KW-0812">Transmembrane</keyword>
<proteinExistence type="predicted"/>
<dbReference type="Gene3D" id="3.30.70.2390">
    <property type="match status" value="1"/>
</dbReference>
<protein>
    <recommendedName>
        <fullName evidence="2">LytR/CpsA/Psr regulator C-terminal domain-containing protein</fullName>
    </recommendedName>
</protein>